<reference evidence="2 3" key="1">
    <citation type="submission" date="2024-02" db="EMBL/GenBank/DDBJ databases">
        <authorList>
            <person name="Chen Y."/>
            <person name="Shah S."/>
            <person name="Dougan E. K."/>
            <person name="Thang M."/>
            <person name="Chan C."/>
        </authorList>
    </citation>
    <scope>NUCLEOTIDE SEQUENCE [LARGE SCALE GENOMIC DNA]</scope>
</reference>
<organism evidence="2 3">
    <name type="scientific">Durusdinium trenchii</name>
    <dbReference type="NCBI Taxonomy" id="1381693"/>
    <lineage>
        <taxon>Eukaryota</taxon>
        <taxon>Sar</taxon>
        <taxon>Alveolata</taxon>
        <taxon>Dinophyceae</taxon>
        <taxon>Suessiales</taxon>
        <taxon>Symbiodiniaceae</taxon>
        <taxon>Durusdinium</taxon>
    </lineage>
</organism>
<keyword evidence="3" id="KW-1185">Reference proteome</keyword>
<evidence type="ECO:0000313" key="2">
    <source>
        <dbReference type="EMBL" id="CAK9064098.1"/>
    </source>
</evidence>
<keyword evidence="1" id="KW-0812">Transmembrane</keyword>
<feature type="transmembrane region" description="Helical" evidence="1">
    <location>
        <begin position="38"/>
        <end position="58"/>
    </location>
</feature>
<accession>A0ABP0NL16</accession>
<sequence length="82" mass="8847">MLRRVVCDEAASVPPAAVISAICVLHLGGELPRRRAQLALYLQLAATLWSLSFAMLLLRLCSHWQNVTCQEASVGNIGLGMA</sequence>
<protein>
    <submittedName>
        <fullName evidence="2">Uncharacterized protein</fullName>
    </submittedName>
</protein>
<dbReference type="EMBL" id="CAXAMN010021862">
    <property type="protein sequence ID" value="CAK9064098.1"/>
    <property type="molecule type" value="Genomic_DNA"/>
</dbReference>
<comment type="caution">
    <text evidence="2">The sequence shown here is derived from an EMBL/GenBank/DDBJ whole genome shotgun (WGS) entry which is preliminary data.</text>
</comment>
<keyword evidence="1" id="KW-1133">Transmembrane helix</keyword>
<keyword evidence="1" id="KW-0472">Membrane</keyword>
<evidence type="ECO:0000313" key="3">
    <source>
        <dbReference type="Proteomes" id="UP001642484"/>
    </source>
</evidence>
<gene>
    <name evidence="2" type="ORF">CCMP2556_LOCUS31485</name>
</gene>
<feature type="transmembrane region" description="Helical" evidence="1">
    <location>
        <begin position="12"/>
        <end position="31"/>
    </location>
</feature>
<proteinExistence type="predicted"/>
<dbReference type="Proteomes" id="UP001642484">
    <property type="component" value="Unassembled WGS sequence"/>
</dbReference>
<name>A0ABP0NL16_9DINO</name>
<evidence type="ECO:0000256" key="1">
    <source>
        <dbReference type="SAM" id="Phobius"/>
    </source>
</evidence>